<dbReference type="PANTHER" id="PTHR43539:SF68">
    <property type="entry name" value="FLAVIN-BINDING MONOOXYGENASE-LIKE PROTEIN (AFU_ORTHOLOGUE AFUA_4G09220)"/>
    <property type="match status" value="1"/>
</dbReference>
<keyword evidence="3" id="KW-0560">Oxidoreductase</keyword>
<evidence type="ECO:0000256" key="1">
    <source>
        <dbReference type="ARBA" id="ARBA00022630"/>
    </source>
</evidence>
<dbReference type="Pfam" id="PF00743">
    <property type="entry name" value="FMO-like"/>
    <property type="match status" value="1"/>
</dbReference>
<dbReference type="Gene3D" id="3.20.20.100">
    <property type="entry name" value="NADP-dependent oxidoreductase domain"/>
    <property type="match status" value="1"/>
</dbReference>
<dbReference type="STRING" id="436010.A0A166SV46"/>
<feature type="domain" description="NADP-dependent oxidoreductase" evidence="5">
    <location>
        <begin position="3"/>
        <end position="150"/>
    </location>
</feature>
<dbReference type="SUPFAM" id="SSF51430">
    <property type="entry name" value="NAD(P)-linked oxidoreductase"/>
    <property type="match status" value="1"/>
</dbReference>
<dbReference type="GO" id="GO:0004499">
    <property type="term" value="F:N,N-dimethylaniline monooxygenase activity"/>
    <property type="evidence" value="ECO:0007669"/>
    <property type="project" value="InterPro"/>
</dbReference>
<dbReference type="InterPro" id="IPR023210">
    <property type="entry name" value="NADP_OxRdtase_dom"/>
</dbReference>
<gene>
    <name evidence="6" type="ORF">FIBSPDRAFT_777976</name>
</gene>
<evidence type="ECO:0000259" key="5">
    <source>
        <dbReference type="Pfam" id="PF00248"/>
    </source>
</evidence>
<dbReference type="OrthoDB" id="74360at2759"/>
<dbReference type="InterPro" id="IPR020946">
    <property type="entry name" value="Flavin_mOase-like"/>
</dbReference>
<dbReference type="GO" id="GO:0050661">
    <property type="term" value="F:NADP binding"/>
    <property type="evidence" value="ECO:0007669"/>
    <property type="project" value="InterPro"/>
</dbReference>
<dbReference type="AlphaFoldDB" id="A0A166SV46"/>
<evidence type="ECO:0000256" key="4">
    <source>
        <dbReference type="SAM" id="MobiDB-lite"/>
    </source>
</evidence>
<dbReference type="Pfam" id="PF00248">
    <property type="entry name" value="Aldo_ket_red"/>
    <property type="match status" value="1"/>
</dbReference>
<dbReference type="InterPro" id="IPR050982">
    <property type="entry name" value="Auxin_biosynth/cation_transpt"/>
</dbReference>
<protein>
    <submittedName>
        <fullName evidence="6">FAD/NAD(P)-binding domain-containing protein</fullName>
    </submittedName>
</protein>
<dbReference type="GO" id="GO:0050660">
    <property type="term" value="F:flavin adenine dinucleotide binding"/>
    <property type="evidence" value="ECO:0007669"/>
    <property type="project" value="InterPro"/>
</dbReference>
<dbReference type="Gene3D" id="3.50.50.60">
    <property type="entry name" value="FAD/NAD(P)-binding domain"/>
    <property type="match status" value="2"/>
</dbReference>
<feature type="compositionally biased region" description="Basic and acidic residues" evidence="4">
    <location>
        <begin position="56"/>
        <end position="68"/>
    </location>
</feature>
<dbReference type="InterPro" id="IPR036188">
    <property type="entry name" value="FAD/NAD-bd_sf"/>
</dbReference>
<dbReference type="PRINTS" id="PR00411">
    <property type="entry name" value="PNDRDTASEI"/>
</dbReference>
<sequence>MYARTHGKTPFVIYQGSWNVMDRDFERDIIPMARAEGMALAPWNVLAAGKFRTDAEEEVRRKSGEKGRNGWAPTWERNETERKISTALEKIAKEVGTEHISAVAIAYVMHKAPYVFPVVGGRKIEHLLGNIEALDISLSAEQIAYLESILPFEPGFPHNMIGDGTQNHKFFDTDGTIDRVPILQAITPAQRNDSQPTLVNAKAIAERWLKDFSDAVVSGDPHALVSKTFLPNGWLRDVLIFTWDSRSLHGHDKITAYLQKTLPSARITKIVLDETPGLIPSFFPSPFGQGVELSFRFETPIAFGRGLARLVAEEPFATMRALSVFVVMDDLKGHEEAGCDNGLFGGHTITWNEVMDERRARIENDPEVLIIGGGQSGVHVAARFKQMNIPTLVVEKNQRIGDNWRKRYPTLSLHTPKTYSSLLYQPYPHNYPLFVPRDKVADSLEHYAVVQELICWTNSQALPGAQYDPESKRWMIQVERNGTKVTLRPFHIVLATGAHGSPYIPTIPNSAKFRGETLHTSQFLGGQKFAGMRVVVLGAGNSSADICQDLSFRGAASVTMVQRSKTCVISARKSKLDFEIGYPADRPVEISDFKRAATPIGLVRQMSIATADQAIAADKDMLDGLQKAGLKLYRGDDNSGVGILYFSRGGGYWIDVGCADLIASGKVAVKQGTEPTSFTETGLLFSDRSELEVDAVIYATGYSSWRDHMKKIFGNEVIDSTKEMWGLDEEDEIRGAYRPTGHPALWYAAGDFADSRFASKQMALHIKAALLNLKKPQ</sequence>
<keyword evidence="2" id="KW-0274">FAD</keyword>
<proteinExistence type="predicted"/>
<dbReference type="InterPro" id="IPR036812">
    <property type="entry name" value="NAD(P)_OxRdtase_dom_sf"/>
</dbReference>
<evidence type="ECO:0000256" key="2">
    <source>
        <dbReference type="ARBA" id="ARBA00022827"/>
    </source>
</evidence>
<dbReference type="EMBL" id="KV417496">
    <property type="protein sequence ID" value="KZP29883.1"/>
    <property type="molecule type" value="Genomic_DNA"/>
</dbReference>
<dbReference type="SUPFAM" id="SSF51905">
    <property type="entry name" value="FAD/NAD(P)-binding domain"/>
    <property type="match status" value="1"/>
</dbReference>
<keyword evidence="1" id="KW-0285">Flavoprotein</keyword>
<evidence type="ECO:0000313" key="6">
    <source>
        <dbReference type="EMBL" id="KZP29883.1"/>
    </source>
</evidence>
<feature type="region of interest" description="Disordered" evidence="4">
    <location>
        <begin position="56"/>
        <end position="76"/>
    </location>
</feature>
<evidence type="ECO:0000256" key="3">
    <source>
        <dbReference type="ARBA" id="ARBA00023002"/>
    </source>
</evidence>
<accession>A0A166SV46</accession>
<dbReference type="PANTHER" id="PTHR43539">
    <property type="entry name" value="FLAVIN-BINDING MONOOXYGENASE-LIKE PROTEIN (AFU_ORTHOLOGUE AFUA_4G09220)"/>
    <property type="match status" value="1"/>
</dbReference>
<reference evidence="6" key="1">
    <citation type="journal article" date="2016" name="Mol. Biol. Evol.">
        <title>Comparative Genomics of Early-Diverging Mushroom-Forming Fungi Provides Insights into the Origins of Lignocellulose Decay Capabilities.</title>
        <authorList>
            <person name="Nagy L.G."/>
            <person name="Riley R."/>
            <person name="Tritt A."/>
            <person name="Adam C."/>
            <person name="Daum C."/>
            <person name="Floudas D."/>
            <person name="Sun H."/>
            <person name="Yadav J.S."/>
            <person name="Pangilinan J."/>
            <person name="Larsson K.H."/>
            <person name="Matsuura K."/>
            <person name="Barry K."/>
            <person name="Labutti K."/>
            <person name="Kuo R."/>
            <person name="Ohm R.A."/>
            <person name="Bhattacharya S.S."/>
            <person name="Shirouzu T."/>
            <person name="Yoshinaga Y."/>
            <person name="Martin F.M."/>
            <person name="Grigoriev I.V."/>
            <person name="Hibbett D.S."/>
        </authorList>
    </citation>
    <scope>NUCLEOTIDE SEQUENCE [LARGE SCALE GENOMIC DNA]</scope>
    <source>
        <strain evidence="6">CBS 109695</strain>
    </source>
</reference>
<name>A0A166SV46_9AGAM</name>
<organism evidence="6">
    <name type="scientific">Athelia psychrophila</name>
    <dbReference type="NCBI Taxonomy" id="1759441"/>
    <lineage>
        <taxon>Eukaryota</taxon>
        <taxon>Fungi</taxon>
        <taxon>Dikarya</taxon>
        <taxon>Basidiomycota</taxon>
        <taxon>Agaricomycotina</taxon>
        <taxon>Agaricomycetes</taxon>
        <taxon>Agaricomycetidae</taxon>
        <taxon>Atheliales</taxon>
        <taxon>Atheliaceae</taxon>
        <taxon>Athelia</taxon>
    </lineage>
</organism>